<dbReference type="Gene3D" id="1.25.40.150">
    <property type="entry name" value="V-type ATPase, subunit H, C-terminal domain"/>
    <property type="match status" value="1"/>
</dbReference>
<accession>F2UK75</accession>
<dbReference type="RefSeq" id="XP_004990412.1">
    <property type="nucleotide sequence ID" value="XM_004990355.1"/>
</dbReference>
<evidence type="ECO:0000256" key="4">
    <source>
        <dbReference type="ARBA" id="ARBA00023065"/>
    </source>
</evidence>
<evidence type="ECO:0000313" key="8">
    <source>
        <dbReference type="Proteomes" id="UP000007799"/>
    </source>
</evidence>
<proteinExistence type="inferred from homology"/>
<comment type="function">
    <text evidence="5">Subunit of the V1 complex of vacuolar(H+)-ATPase (V-ATPase), a multisubunit enzyme composed of a peripheral complex (V1) that hydrolyzes ATP and a membrane integral complex (V0) that translocates protons. V-ATPase is responsible for acidifying and maintaining the pH of intracellular compartments.</text>
</comment>
<organism evidence="8">
    <name type="scientific">Salpingoeca rosetta (strain ATCC 50818 / BSB-021)</name>
    <dbReference type="NCBI Taxonomy" id="946362"/>
    <lineage>
        <taxon>Eukaryota</taxon>
        <taxon>Choanoflagellata</taxon>
        <taxon>Craspedida</taxon>
        <taxon>Salpingoecidae</taxon>
        <taxon>Salpingoeca</taxon>
    </lineage>
</organism>
<dbReference type="InterPro" id="IPR011987">
    <property type="entry name" value="ATPase_V1-cplx_hsu_C"/>
</dbReference>
<evidence type="ECO:0000256" key="3">
    <source>
        <dbReference type="ARBA" id="ARBA00022781"/>
    </source>
</evidence>
<dbReference type="GO" id="GO:0005765">
    <property type="term" value="C:lysosomal membrane"/>
    <property type="evidence" value="ECO:0007669"/>
    <property type="project" value="TreeGrafter"/>
</dbReference>
<dbReference type="PANTHER" id="PTHR10698:SF0">
    <property type="entry name" value="V-TYPE PROTON ATPASE SUBUNIT H"/>
    <property type="match status" value="1"/>
</dbReference>
<dbReference type="GO" id="GO:0046961">
    <property type="term" value="F:proton-transporting ATPase activity, rotational mechanism"/>
    <property type="evidence" value="ECO:0007669"/>
    <property type="project" value="UniProtKB-UniRule"/>
</dbReference>
<dbReference type="InterPro" id="IPR038497">
    <property type="entry name" value="ATPase_V1-cplx_hsu_C_sf"/>
</dbReference>
<dbReference type="Gene3D" id="1.25.10.10">
    <property type="entry name" value="Leucine-rich Repeat Variant"/>
    <property type="match status" value="1"/>
</dbReference>
<dbReference type="AlphaFoldDB" id="F2UK75"/>
<evidence type="ECO:0000256" key="1">
    <source>
        <dbReference type="ARBA" id="ARBA00008613"/>
    </source>
</evidence>
<protein>
    <recommendedName>
        <fullName evidence="5">V-type proton ATPase subunit H</fullName>
    </recommendedName>
</protein>
<sequence>MVFETIPIAPEGTTSNSILDERVQIHGTRMDWGSLGVLNVVDPDGLLLMQEYDVPDKGSRLHFIEESGRDIMRVLLELYMHVVAEDRLKYIVTTFDRIAEDDPSTTDLLIEVAGTIESAPPSPLHPFLQKLEMPSLYIAHQSSRVIARLIEHGAPYEDKHIQTYLNWLQKQLSHQESSAVRLALAAVVSVLKVPRNRPLVAHSRSFLDALKSLLHPSGHFQILYQTLACLWMLTFDASAVQSIRFEVLHSLAITAVEIVKEAKKEKVTRVAFAFLRNCVENLEAKQSLELSIAMVTHKLLPVVERLHRAAAHEDEELAEDVEFLLEKLRSCHDHMSSFDEYVAEVRSGELEWTPVHRSKKFWAENVLKFNDNKHELLKTVVSCLTSNNPQTLAVAVHDCGQYVSHYPFGKKVLEDLSAKSKIIALMEHEDKQVKFEALIAVQKMVSDNWEFLGAQTKKAAEGSA</sequence>
<dbReference type="EMBL" id="GL832978">
    <property type="protein sequence ID" value="EGD77524.1"/>
    <property type="molecule type" value="Genomic_DNA"/>
</dbReference>
<dbReference type="SUPFAM" id="SSF48371">
    <property type="entry name" value="ARM repeat"/>
    <property type="match status" value="1"/>
</dbReference>
<dbReference type="InterPro" id="IPR016024">
    <property type="entry name" value="ARM-type_fold"/>
</dbReference>
<dbReference type="PANTHER" id="PTHR10698">
    <property type="entry name" value="V-TYPE PROTON ATPASE SUBUNIT H"/>
    <property type="match status" value="1"/>
</dbReference>
<keyword evidence="4 5" id="KW-0406">Ion transport</keyword>
<evidence type="ECO:0000256" key="5">
    <source>
        <dbReference type="PIRNR" id="PIRNR032184"/>
    </source>
</evidence>
<feature type="domain" description="ATPase V1 complex subunit H C-terminal" evidence="6">
    <location>
        <begin position="335"/>
        <end position="449"/>
    </location>
</feature>
<dbReference type="InParanoid" id="F2UK75"/>
<dbReference type="Proteomes" id="UP000007799">
    <property type="component" value="Unassembled WGS sequence"/>
</dbReference>
<evidence type="ECO:0000256" key="2">
    <source>
        <dbReference type="ARBA" id="ARBA00022448"/>
    </source>
</evidence>
<gene>
    <name evidence="7" type="ORF">PTSG_08622</name>
</gene>
<dbReference type="KEGG" id="sre:PTSG_08622"/>
<dbReference type="Pfam" id="PF11698">
    <property type="entry name" value="V-ATPase_H_C"/>
    <property type="match status" value="1"/>
</dbReference>
<evidence type="ECO:0000313" key="7">
    <source>
        <dbReference type="EMBL" id="EGD77524.1"/>
    </source>
</evidence>
<dbReference type="FunCoup" id="F2UK75">
    <property type="interactions" value="1821"/>
</dbReference>
<comment type="subunit">
    <text evidence="5">V-ATPase is a heteromultimeric enzyme made up of two complexes: the ATP-hydrolytic V1 complex and the proton translocation V0 complex.</text>
</comment>
<keyword evidence="3 5" id="KW-0375">Hydrogen ion transport</keyword>
<keyword evidence="2 5" id="KW-0813">Transport</keyword>
<dbReference type="eggNOG" id="KOG2759">
    <property type="taxonomic scope" value="Eukaryota"/>
</dbReference>
<keyword evidence="8" id="KW-1185">Reference proteome</keyword>
<dbReference type="InterPro" id="IPR004908">
    <property type="entry name" value="ATPase_V1-cplx_hsu"/>
</dbReference>
<comment type="similarity">
    <text evidence="1 5">Belongs to the V-ATPase H subunit family.</text>
</comment>
<dbReference type="GeneID" id="16070969"/>
<dbReference type="OMA" id="HSGHLRW"/>
<reference evidence="7" key="1">
    <citation type="submission" date="2009-08" db="EMBL/GenBank/DDBJ databases">
        <title>Annotation of Salpingoeca rosetta.</title>
        <authorList>
            <consortium name="The Broad Institute Genome Sequencing Platform"/>
            <person name="Russ C."/>
            <person name="Cuomo C."/>
            <person name="Burger G."/>
            <person name="Gray M.W."/>
            <person name="Holland P.W.H."/>
            <person name="King N."/>
            <person name="Lang F.B.F."/>
            <person name="Roger A.J."/>
            <person name="Ruiz-Trillo I."/>
            <person name="Young S.K."/>
            <person name="Zeng Q."/>
            <person name="Gargeya S."/>
            <person name="Alvarado L."/>
            <person name="Berlin A."/>
            <person name="Chapman S.B."/>
            <person name="Chen Z."/>
            <person name="Freedman E."/>
            <person name="Gellesch M."/>
            <person name="Goldberg J."/>
            <person name="Griggs A."/>
            <person name="Gujja S."/>
            <person name="Heilman E."/>
            <person name="Heiman D."/>
            <person name="Howarth C."/>
            <person name="Mehta T."/>
            <person name="Neiman D."/>
            <person name="Pearson M."/>
            <person name="Roberts A."/>
            <person name="Saif S."/>
            <person name="Shea T."/>
            <person name="Shenoy N."/>
            <person name="Sisk P."/>
            <person name="Stolte C."/>
            <person name="Sykes S."/>
            <person name="White J."/>
            <person name="Yandava C."/>
            <person name="Haas B."/>
            <person name="Nusbaum C."/>
            <person name="Birren B."/>
        </authorList>
    </citation>
    <scope>NUCLEOTIDE SEQUENCE [LARGE SCALE GENOMIC DNA]</scope>
    <source>
        <strain evidence="7">ATCC 50818</strain>
    </source>
</reference>
<dbReference type="InterPro" id="IPR011989">
    <property type="entry name" value="ARM-like"/>
</dbReference>
<dbReference type="GO" id="GO:0000221">
    <property type="term" value="C:vacuolar proton-transporting V-type ATPase, V1 domain"/>
    <property type="evidence" value="ECO:0007669"/>
    <property type="project" value="UniProtKB-UniRule"/>
</dbReference>
<name>F2UK75_SALR5</name>
<dbReference type="OrthoDB" id="10263554at2759"/>
<evidence type="ECO:0000259" key="6">
    <source>
        <dbReference type="Pfam" id="PF11698"/>
    </source>
</evidence>
<dbReference type="Pfam" id="PF03224">
    <property type="entry name" value="V-ATPase_H_N"/>
    <property type="match status" value="1"/>
</dbReference>
<dbReference type="STRING" id="946362.F2UK75"/>
<dbReference type="PIRSF" id="PIRSF032184">
    <property type="entry name" value="ATPase_V1_H"/>
    <property type="match status" value="1"/>
</dbReference>